<dbReference type="InterPro" id="IPR003591">
    <property type="entry name" value="Leu-rich_rpt_typical-subtyp"/>
</dbReference>
<keyword evidence="9" id="KW-0472">Membrane</keyword>
<evidence type="ECO:0000256" key="9">
    <source>
        <dbReference type="ARBA" id="ARBA00023136"/>
    </source>
</evidence>
<dbReference type="InterPro" id="IPR013210">
    <property type="entry name" value="LRR_N_plant-typ"/>
</dbReference>
<dbReference type="SUPFAM" id="SSF52058">
    <property type="entry name" value="L domain-like"/>
    <property type="match status" value="1"/>
</dbReference>
<dbReference type="PANTHER" id="PTHR48063">
    <property type="entry name" value="LRR RECEPTOR-LIKE KINASE"/>
    <property type="match status" value="1"/>
</dbReference>
<dbReference type="PANTHER" id="PTHR48063:SF35">
    <property type="entry name" value="RECEPTOR-LIKE PROTEIN 12"/>
    <property type="match status" value="1"/>
</dbReference>
<keyword evidence="7" id="KW-0677">Repeat</keyword>
<reference evidence="13" key="1">
    <citation type="submission" date="2023-03" db="EMBL/GenBank/DDBJ databases">
        <title>Chromosome-scale reference genome and RAD-based genetic map of yellow starthistle (Centaurea solstitialis) reveal putative structural variation and QTLs associated with invader traits.</title>
        <authorList>
            <person name="Reatini B."/>
            <person name="Cang F.A."/>
            <person name="Jiang Q."/>
            <person name="Mckibben M.T.W."/>
            <person name="Barker M.S."/>
            <person name="Rieseberg L.H."/>
            <person name="Dlugosch K.M."/>
        </authorList>
    </citation>
    <scope>NUCLEOTIDE SEQUENCE</scope>
    <source>
        <strain evidence="13">CAN-66</strain>
        <tissue evidence="13">Leaf</tissue>
    </source>
</reference>
<evidence type="ECO:0000256" key="10">
    <source>
        <dbReference type="ARBA" id="ARBA00023180"/>
    </source>
</evidence>
<evidence type="ECO:0000256" key="5">
    <source>
        <dbReference type="ARBA" id="ARBA00022692"/>
    </source>
</evidence>
<keyword evidence="8" id="KW-1133">Transmembrane helix</keyword>
<dbReference type="GO" id="GO:0006952">
    <property type="term" value="P:defense response"/>
    <property type="evidence" value="ECO:0007669"/>
    <property type="project" value="UniProtKB-ARBA"/>
</dbReference>
<dbReference type="PROSITE" id="PS51450">
    <property type="entry name" value="LRR"/>
    <property type="match status" value="2"/>
</dbReference>
<evidence type="ECO:0000313" key="14">
    <source>
        <dbReference type="Proteomes" id="UP001172457"/>
    </source>
</evidence>
<protein>
    <recommendedName>
        <fullName evidence="12">Leucine-rich repeat-containing N-terminal plant-type domain-containing protein</fullName>
    </recommendedName>
</protein>
<dbReference type="GO" id="GO:0005886">
    <property type="term" value="C:plasma membrane"/>
    <property type="evidence" value="ECO:0007669"/>
    <property type="project" value="UniProtKB-SubCell"/>
</dbReference>
<dbReference type="GO" id="GO:0051707">
    <property type="term" value="P:response to other organism"/>
    <property type="evidence" value="ECO:0007669"/>
    <property type="project" value="UniProtKB-ARBA"/>
</dbReference>
<dbReference type="Pfam" id="PF08263">
    <property type="entry name" value="LRRNT_2"/>
    <property type="match status" value="1"/>
</dbReference>
<keyword evidence="5" id="KW-0812">Transmembrane</keyword>
<dbReference type="SMART" id="SM00369">
    <property type="entry name" value="LRR_TYP"/>
    <property type="match status" value="5"/>
</dbReference>
<dbReference type="Gene3D" id="3.80.10.10">
    <property type="entry name" value="Ribonuclease Inhibitor"/>
    <property type="match status" value="3"/>
</dbReference>
<sequence length="350" mass="39616">MEYWCVSKMKCSWLLFLMMIGSLIVCGIEGGCIQEERNALLQIKTSFIHSYVPSVDPLPSWVDDGGDCCDWERVNCNTTFRHVTDLSLRNMMGMPKRNLYEYDTCQRINWPLNISVFLHFKELTSLNLSRDCLDDGIVKTGLGRLSSLKKLQTLDLSDNSITNVIFPSLGALNSLRVLNLSSNELKGYFPALGMSLKNLEILDLFYNYMEGFDQISLLKKLKVLNLRWNGFNERFITSLSALPMLKSLDLNGNELSQWSFRVEELLHLTNLEELDLSGNKLNVTPNIQGKGRFSNECIGLSRLKKLKSISLGDNNFNKSIISCLSALPSLNTLDLSSNHLRGSFPIQGMF</sequence>
<evidence type="ECO:0000256" key="2">
    <source>
        <dbReference type="ARBA" id="ARBA00009592"/>
    </source>
</evidence>
<keyword evidence="14" id="KW-1185">Reference proteome</keyword>
<proteinExistence type="inferred from homology"/>
<name>A0AA38S1H4_9ASTR</name>
<evidence type="ECO:0000256" key="4">
    <source>
        <dbReference type="ARBA" id="ARBA00022614"/>
    </source>
</evidence>
<evidence type="ECO:0000256" key="11">
    <source>
        <dbReference type="SAM" id="SignalP"/>
    </source>
</evidence>
<dbReference type="SMART" id="SM00365">
    <property type="entry name" value="LRR_SD22"/>
    <property type="match status" value="4"/>
</dbReference>
<organism evidence="13 14">
    <name type="scientific">Centaurea solstitialis</name>
    <name type="common">yellow star-thistle</name>
    <dbReference type="NCBI Taxonomy" id="347529"/>
    <lineage>
        <taxon>Eukaryota</taxon>
        <taxon>Viridiplantae</taxon>
        <taxon>Streptophyta</taxon>
        <taxon>Embryophyta</taxon>
        <taxon>Tracheophyta</taxon>
        <taxon>Spermatophyta</taxon>
        <taxon>Magnoliopsida</taxon>
        <taxon>eudicotyledons</taxon>
        <taxon>Gunneridae</taxon>
        <taxon>Pentapetalae</taxon>
        <taxon>asterids</taxon>
        <taxon>campanulids</taxon>
        <taxon>Asterales</taxon>
        <taxon>Asteraceae</taxon>
        <taxon>Carduoideae</taxon>
        <taxon>Cardueae</taxon>
        <taxon>Centaureinae</taxon>
        <taxon>Centaurea</taxon>
    </lineage>
</organism>
<dbReference type="Proteomes" id="UP001172457">
    <property type="component" value="Unassembled WGS sequence"/>
</dbReference>
<evidence type="ECO:0000256" key="3">
    <source>
        <dbReference type="ARBA" id="ARBA00022475"/>
    </source>
</evidence>
<gene>
    <name evidence="13" type="ORF">OSB04_un001798</name>
</gene>
<dbReference type="PRINTS" id="PR00019">
    <property type="entry name" value="LEURICHRPT"/>
</dbReference>
<dbReference type="Pfam" id="PF13855">
    <property type="entry name" value="LRR_8"/>
    <property type="match status" value="1"/>
</dbReference>
<feature type="chain" id="PRO_5041302493" description="Leucine-rich repeat-containing N-terminal plant-type domain-containing protein" evidence="11">
    <location>
        <begin position="31"/>
        <end position="350"/>
    </location>
</feature>
<accession>A0AA38S1H4</accession>
<dbReference type="InterPro" id="IPR001611">
    <property type="entry name" value="Leu-rich_rpt"/>
</dbReference>
<dbReference type="EMBL" id="JARYMX010000685">
    <property type="protein sequence ID" value="KAJ9535124.1"/>
    <property type="molecule type" value="Genomic_DNA"/>
</dbReference>
<evidence type="ECO:0000313" key="13">
    <source>
        <dbReference type="EMBL" id="KAJ9535124.1"/>
    </source>
</evidence>
<feature type="signal peptide" evidence="11">
    <location>
        <begin position="1"/>
        <end position="30"/>
    </location>
</feature>
<dbReference type="Pfam" id="PF00560">
    <property type="entry name" value="LRR_1"/>
    <property type="match status" value="1"/>
</dbReference>
<keyword evidence="3" id="KW-1003">Cell membrane</keyword>
<comment type="similarity">
    <text evidence="2">Belongs to the RLP family.</text>
</comment>
<comment type="caution">
    <text evidence="13">The sequence shown here is derived from an EMBL/GenBank/DDBJ whole genome shotgun (WGS) entry which is preliminary data.</text>
</comment>
<keyword evidence="10" id="KW-0325">Glycoprotein</keyword>
<evidence type="ECO:0000256" key="8">
    <source>
        <dbReference type="ARBA" id="ARBA00022989"/>
    </source>
</evidence>
<evidence type="ECO:0000256" key="6">
    <source>
        <dbReference type="ARBA" id="ARBA00022729"/>
    </source>
</evidence>
<keyword evidence="4" id="KW-0433">Leucine-rich repeat</keyword>
<dbReference type="InterPro" id="IPR046956">
    <property type="entry name" value="RLP23-like"/>
</dbReference>
<keyword evidence="6 11" id="KW-0732">Signal</keyword>
<evidence type="ECO:0000256" key="1">
    <source>
        <dbReference type="ARBA" id="ARBA00004251"/>
    </source>
</evidence>
<evidence type="ECO:0000256" key="7">
    <source>
        <dbReference type="ARBA" id="ARBA00022737"/>
    </source>
</evidence>
<comment type="subcellular location">
    <subcellularLocation>
        <location evidence="1">Cell membrane</location>
        <topology evidence="1">Single-pass type I membrane protein</topology>
    </subcellularLocation>
</comment>
<dbReference type="InterPro" id="IPR032675">
    <property type="entry name" value="LRR_dom_sf"/>
</dbReference>
<evidence type="ECO:0000259" key="12">
    <source>
        <dbReference type="Pfam" id="PF08263"/>
    </source>
</evidence>
<feature type="domain" description="Leucine-rich repeat-containing N-terminal plant-type" evidence="12">
    <location>
        <begin position="34"/>
        <end position="77"/>
    </location>
</feature>
<dbReference type="Pfam" id="PF13516">
    <property type="entry name" value="LRR_6"/>
    <property type="match status" value="1"/>
</dbReference>
<dbReference type="AlphaFoldDB" id="A0AA38S1H4"/>